<gene>
    <name evidence="1" type="ORF">QNI14_01940</name>
</gene>
<reference evidence="1 2" key="1">
    <citation type="submission" date="2023-05" db="EMBL/GenBank/DDBJ databases">
        <title>Microbacterium dauci sp.nov., Isolated from Carrot Rhizosphere Soil.</title>
        <authorList>
            <person name="Xiao Z."/>
            <person name="Zheng J."/>
        </authorList>
    </citation>
    <scope>NUCLEOTIDE SEQUENCE [LARGE SCALE GENOMIC DNA]</scope>
    <source>
        <strain evidence="1 2">LX3-4</strain>
    </source>
</reference>
<accession>A0ABT6ZAM7</accession>
<proteinExistence type="predicted"/>
<protein>
    <recommendedName>
        <fullName evidence="3">4-hydroxybenzoate polyprenyltransferase</fullName>
    </recommendedName>
</protein>
<dbReference type="EMBL" id="JASJND010000001">
    <property type="protein sequence ID" value="MDJ1113208.1"/>
    <property type="molecule type" value="Genomic_DNA"/>
</dbReference>
<dbReference type="RefSeq" id="WP_283714499.1">
    <property type="nucleotide sequence ID" value="NZ_JASJND010000001.1"/>
</dbReference>
<dbReference type="Proteomes" id="UP001321481">
    <property type="component" value="Unassembled WGS sequence"/>
</dbReference>
<keyword evidence="2" id="KW-1185">Reference proteome</keyword>
<evidence type="ECO:0000313" key="2">
    <source>
        <dbReference type="Proteomes" id="UP001321481"/>
    </source>
</evidence>
<name>A0ABT6ZAM7_9MICO</name>
<comment type="caution">
    <text evidence="1">The sequence shown here is derived from an EMBL/GenBank/DDBJ whole genome shotgun (WGS) entry which is preliminary data.</text>
</comment>
<evidence type="ECO:0000313" key="1">
    <source>
        <dbReference type="EMBL" id="MDJ1113208.1"/>
    </source>
</evidence>
<evidence type="ECO:0008006" key="3">
    <source>
        <dbReference type="Google" id="ProtNLM"/>
    </source>
</evidence>
<organism evidence="1 2">
    <name type="scientific">Microbacterium dauci</name>
    <dbReference type="NCBI Taxonomy" id="3048008"/>
    <lineage>
        <taxon>Bacteria</taxon>
        <taxon>Bacillati</taxon>
        <taxon>Actinomycetota</taxon>
        <taxon>Actinomycetes</taxon>
        <taxon>Micrococcales</taxon>
        <taxon>Microbacteriaceae</taxon>
        <taxon>Microbacterium</taxon>
    </lineage>
</organism>
<sequence>MIRRLLLLMGLVLLAVDVARLNITGLALAGVALMAIAAHLYGALTREFWIADDEESARLAAADTEVPR</sequence>